<dbReference type="AlphaFoldDB" id="A0A561UQ82"/>
<sequence length="263" mass="27310">MSELRVPGATLHYQVHGAGPVLLLIPGGTGGAAGFTAVLDRLTVDHTVLTYDPRGIGRSPLDEADAEQRVAEHAEDAARLLDLVAPGEPVRVFGASSGAIVALHLACVEPGRVARVVAHEPPLVEVLPDAGAQRAMVAGVREVWRSEGVPAAVAALATGLSRDGKPVQVGELPPRLATAMGYFVGRIVPSFMVHRPDLGRLASLGDRVVPAVGAESHGELPCRAAESLAARLGREPVLFPGGHVGLSTHPAEFGDRLRQVLTA</sequence>
<protein>
    <submittedName>
        <fullName evidence="2">Pimeloyl-ACP methyl ester carboxylesterase</fullName>
    </submittedName>
</protein>
<keyword evidence="3" id="KW-1185">Reference proteome</keyword>
<dbReference type="PANTHER" id="PTHR43433">
    <property type="entry name" value="HYDROLASE, ALPHA/BETA FOLD FAMILY PROTEIN"/>
    <property type="match status" value="1"/>
</dbReference>
<dbReference type="Gene3D" id="3.40.50.1820">
    <property type="entry name" value="alpha/beta hydrolase"/>
    <property type="match status" value="1"/>
</dbReference>
<dbReference type="RefSeq" id="WP_145907874.1">
    <property type="nucleotide sequence ID" value="NZ_BAAAMZ010000007.1"/>
</dbReference>
<comment type="caution">
    <text evidence="2">The sequence shown here is derived from an EMBL/GenBank/DDBJ whole genome shotgun (WGS) entry which is preliminary data.</text>
</comment>
<evidence type="ECO:0000313" key="3">
    <source>
        <dbReference type="Proteomes" id="UP000317940"/>
    </source>
</evidence>
<dbReference type="GO" id="GO:0046503">
    <property type="term" value="P:glycerolipid catabolic process"/>
    <property type="evidence" value="ECO:0007669"/>
    <property type="project" value="TreeGrafter"/>
</dbReference>
<proteinExistence type="predicted"/>
<organism evidence="2 3">
    <name type="scientific">Kitasatospora viridis</name>
    <dbReference type="NCBI Taxonomy" id="281105"/>
    <lineage>
        <taxon>Bacteria</taxon>
        <taxon>Bacillati</taxon>
        <taxon>Actinomycetota</taxon>
        <taxon>Actinomycetes</taxon>
        <taxon>Kitasatosporales</taxon>
        <taxon>Streptomycetaceae</taxon>
        <taxon>Kitasatospora</taxon>
    </lineage>
</organism>
<name>A0A561UQ82_9ACTN</name>
<dbReference type="InterPro" id="IPR050471">
    <property type="entry name" value="AB_hydrolase"/>
</dbReference>
<gene>
    <name evidence="2" type="ORF">FHX73_115421</name>
</gene>
<dbReference type="GO" id="GO:0004806">
    <property type="term" value="F:triacylglycerol lipase activity"/>
    <property type="evidence" value="ECO:0007669"/>
    <property type="project" value="TreeGrafter"/>
</dbReference>
<reference evidence="2 3" key="1">
    <citation type="submission" date="2019-06" db="EMBL/GenBank/DDBJ databases">
        <title>Sequencing the genomes of 1000 actinobacteria strains.</title>
        <authorList>
            <person name="Klenk H.-P."/>
        </authorList>
    </citation>
    <scope>NUCLEOTIDE SEQUENCE [LARGE SCALE GENOMIC DNA]</scope>
    <source>
        <strain evidence="2 3">DSM 44826</strain>
    </source>
</reference>
<dbReference type="InterPro" id="IPR029058">
    <property type="entry name" value="AB_hydrolase_fold"/>
</dbReference>
<dbReference type="Pfam" id="PF00561">
    <property type="entry name" value="Abhydrolase_1"/>
    <property type="match status" value="1"/>
</dbReference>
<dbReference type="InterPro" id="IPR000073">
    <property type="entry name" value="AB_hydrolase_1"/>
</dbReference>
<dbReference type="SUPFAM" id="SSF53474">
    <property type="entry name" value="alpha/beta-Hydrolases"/>
    <property type="match status" value="1"/>
</dbReference>
<evidence type="ECO:0000259" key="1">
    <source>
        <dbReference type="Pfam" id="PF00561"/>
    </source>
</evidence>
<feature type="domain" description="AB hydrolase-1" evidence="1">
    <location>
        <begin position="20"/>
        <end position="148"/>
    </location>
</feature>
<accession>A0A561UQ82</accession>
<evidence type="ECO:0000313" key="2">
    <source>
        <dbReference type="EMBL" id="TWG01520.1"/>
    </source>
</evidence>
<dbReference type="PANTHER" id="PTHR43433:SF5">
    <property type="entry name" value="AB HYDROLASE-1 DOMAIN-CONTAINING PROTEIN"/>
    <property type="match status" value="1"/>
</dbReference>
<dbReference type="Proteomes" id="UP000317940">
    <property type="component" value="Unassembled WGS sequence"/>
</dbReference>
<dbReference type="OrthoDB" id="3210164at2"/>
<dbReference type="EMBL" id="VIWT01000001">
    <property type="protein sequence ID" value="TWG01520.1"/>
    <property type="molecule type" value="Genomic_DNA"/>
</dbReference>